<evidence type="ECO:0000313" key="3">
    <source>
        <dbReference type="Proteomes" id="UP000298179"/>
    </source>
</evidence>
<dbReference type="AlphaFoldDB" id="A0A4Y8RAL7"/>
<dbReference type="RefSeq" id="WP_134764059.1">
    <property type="nucleotide sequence ID" value="NZ_SOZD01000010.1"/>
</dbReference>
<organism evidence="2 3">
    <name type="scientific">Jiella endophytica</name>
    <dbReference type="NCBI Taxonomy" id="2558362"/>
    <lineage>
        <taxon>Bacteria</taxon>
        <taxon>Pseudomonadati</taxon>
        <taxon>Pseudomonadota</taxon>
        <taxon>Alphaproteobacteria</taxon>
        <taxon>Hyphomicrobiales</taxon>
        <taxon>Aurantimonadaceae</taxon>
        <taxon>Jiella</taxon>
    </lineage>
</organism>
<dbReference type="InterPro" id="IPR006311">
    <property type="entry name" value="TAT_signal"/>
</dbReference>
<gene>
    <name evidence="2" type="ORF">E3C22_22095</name>
</gene>
<keyword evidence="1" id="KW-0732">Signal</keyword>
<feature type="signal peptide" evidence="1">
    <location>
        <begin position="1"/>
        <end position="24"/>
    </location>
</feature>
<comment type="caution">
    <text evidence="2">The sequence shown here is derived from an EMBL/GenBank/DDBJ whole genome shotgun (WGS) entry which is preliminary data.</text>
</comment>
<dbReference type="Pfam" id="PF13618">
    <property type="entry name" value="Gluconate_2-dh3"/>
    <property type="match status" value="1"/>
</dbReference>
<evidence type="ECO:0000256" key="1">
    <source>
        <dbReference type="SAM" id="SignalP"/>
    </source>
</evidence>
<accession>A0A4Y8RAL7</accession>
<dbReference type="EMBL" id="SOZD01000010">
    <property type="protein sequence ID" value="TFF18247.1"/>
    <property type="molecule type" value="Genomic_DNA"/>
</dbReference>
<protein>
    <submittedName>
        <fullName evidence="2">Gluconate 2-dehydrogenase subunit 3 family protein</fullName>
    </submittedName>
</protein>
<proteinExistence type="predicted"/>
<feature type="chain" id="PRO_5021480362" evidence="1">
    <location>
        <begin position="25"/>
        <end position="242"/>
    </location>
</feature>
<evidence type="ECO:0000313" key="2">
    <source>
        <dbReference type="EMBL" id="TFF18247.1"/>
    </source>
</evidence>
<dbReference type="OrthoDB" id="8400810at2"/>
<keyword evidence="3" id="KW-1185">Reference proteome</keyword>
<name>A0A4Y8RAL7_9HYPH</name>
<sequence>MNRRAFLTTTAVGLVALAAGSASARSISGRLPWTAFAGEPPTPVTPGGWHFFNPREVVLMEAIVDRLIPADDLSVGGRDAGCVVFLDRQLAGPFGGAARAYMQGPFQEGLKTQGYQGSLTPSGRYRAGLAAFDKAVNDKLGARFETLSADQQDAVLTDLESGKLTLAGKVEASQFFALVLENTMEGFFGDPVHGGNRDMASWKMIGFPGARYDYRDWVDQHDKPYPRGPVSILGNIVEQQAG</sequence>
<reference evidence="2 3" key="1">
    <citation type="submission" date="2019-03" db="EMBL/GenBank/DDBJ databases">
        <title>Jiella endophytica sp. nov., a novel endophytic bacterium isolated from root of Ficus microcarpa Linn. f.</title>
        <authorList>
            <person name="Tuo L."/>
        </authorList>
    </citation>
    <scope>NUCLEOTIDE SEQUENCE [LARGE SCALE GENOMIC DNA]</scope>
    <source>
        <strain evidence="2 3">CBS5Q-3</strain>
    </source>
</reference>
<dbReference type="Proteomes" id="UP000298179">
    <property type="component" value="Unassembled WGS sequence"/>
</dbReference>
<dbReference type="InterPro" id="IPR027056">
    <property type="entry name" value="Gluconate_2DH_su3"/>
</dbReference>
<dbReference type="PROSITE" id="PS51318">
    <property type="entry name" value="TAT"/>
    <property type="match status" value="1"/>
</dbReference>